<protein>
    <submittedName>
        <fullName evidence="1">Uncharacterized protein</fullName>
    </submittedName>
</protein>
<dbReference type="Proteomes" id="UP000824074">
    <property type="component" value="Unassembled WGS sequence"/>
</dbReference>
<comment type="caution">
    <text evidence="1">The sequence shown here is derived from an EMBL/GenBank/DDBJ whole genome shotgun (WGS) entry which is preliminary data.</text>
</comment>
<reference evidence="1" key="1">
    <citation type="submission" date="2020-10" db="EMBL/GenBank/DDBJ databases">
        <authorList>
            <person name="Gilroy R."/>
        </authorList>
    </citation>
    <scope>NUCLEOTIDE SEQUENCE</scope>
    <source>
        <strain evidence="1">CHK193-30670</strain>
    </source>
</reference>
<gene>
    <name evidence="1" type="ORF">IAB68_05495</name>
</gene>
<evidence type="ECO:0000313" key="1">
    <source>
        <dbReference type="EMBL" id="HIU40735.1"/>
    </source>
</evidence>
<proteinExistence type="predicted"/>
<evidence type="ECO:0000313" key="2">
    <source>
        <dbReference type="Proteomes" id="UP000824074"/>
    </source>
</evidence>
<dbReference type="EMBL" id="DVMT01000055">
    <property type="protein sequence ID" value="HIU40735.1"/>
    <property type="molecule type" value="Genomic_DNA"/>
</dbReference>
<sequence>MKAVYYNPVDEKAGCVIRSISKALNKDYNLIKKELGINYNDEAVFENYLFKNGFIVDNCFKDKLLKNINLKGINIVFAHINDWYHMMCVIDNIIYDKNTFDDIKNMKIIKVYKLK</sequence>
<dbReference type="AlphaFoldDB" id="A0A9D1LIE6"/>
<accession>A0A9D1LIE6</accession>
<organism evidence="1 2">
    <name type="scientific">Candidatus Aphodocola excrementigallinarum</name>
    <dbReference type="NCBI Taxonomy" id="2840670"/>
    <lineage>
        <taxon>Bacteria</taxon>
        <taxon>Bacillati</taxon>
        <taxon>Bacillota</taxon>
        <taxon>Bacilli</taxon>
        <taxon>Candidatus Aphodocola</taxon>
    </lineage>
</organism>
<name>A0A9D1LIE6_9FIRM</name>
<reference evidence="1" key="2">
    <citation type="journal article" date="2021" name="PeerJ">
        <title>Extensive microbial diversity within the chicken gut microbiome revealed by metagenomics and culture.</title>
        <authorList>
            <person name="Gilroy R."/>
            <person name="Ravi A."/>
            <person name="Getino M."/>
            <person name="Pursley I."/>
            <person name="Horton D.L."/>
            <person name="Alikhan N.F."/>
            <person name="Baker D."/>
            <person name="Gharbi K."/>
            <person name="Hall N."/>
            <person name="Watson M."/>
            <person name="Adriaenssens E.M."/>
            <person name="Foster-Nyarko E."/>
            <person name="Jarju S."/>
            <person name="Secka A."/>
            <person name="Antonio M."/>
            <person name="Oren A."/>
            <person name="Chaudhuri R.R."/>
            <person name="La Ragione R."/>
            <person name="Hildebrand F."/>
            <person name="Pallen M.J."/>
        </authorList>
    </citation>
    <scope>NUCLEOTIDE SEQUENCE</scope>
    <source>
        <strain evidence="1">CHK193-30670</strain>
    </source>
</reference>